<evidence type="ECO:0000313" key="2">
    <source>
        <dbReference type="EMBL" id="KAK9693744.1"/>
    </source>
</evidence>
<dbReference type="Proteomes" id="UP001458880">
    <property type="component" value="Unassembled WGS sequence"/>
</dbReference>
<feature type="compositionally biased region" description="Basic residues" evidence="1">
    <location>
        <begin position="216"/>
        <end position="227"/>
    </location>
</feature>
<organism evidence="2 3">
    <name type="scientific">Popillia japonica</name>
    <name type="common">Japanese beetle</name>
    <dbReference type="NCBI Taxonomy" id="7064"/>
    <lineage>
        <taxon>Eukaryota</taxon>
        <taxon>Metazoa</taxon>
        <taxon>Ecdysozoa</taxon>
        <taxon>Arthropoda</taxon>
        <taxon>Hexapoda</taxon>
        <taxon>Insecta</taxon>
        <taxon>Pterygota</taxon>
        <taxon>Neoptera</taxon>
        <taxon>Endopterygota</taxon>
        <taxon>Coleoptera</taxon>
        <taxon>Polyphaga</taxon>
        <taxon>Scarabaeiformia</taxon>
        <taxon>Scarabaeidae</taxon>
        <taxon>Rutelinae</taxon>
        <taxon>Popillia</taxon>
    </lineage>
</organism>
<comment type="caution">
    <text evidence="2">The sequence shown here is derived from an EMBL/GenBank/DDBJ whole genome shotgun (WGS) entry which is preliminary data.</text>
</comment>
<feature type="compositionally biased region" description="Basic and acidic residues" evidence="1">
    <location>
        <begin position="1"/>
        <end position="10"/>
    </location>
</feature>
<sequence>MDKSNYHESEDSSTGTKKKIKVRKAKSRQKPLDLGYSSSNESFIPLAARDSKWVDLAFYNPNFGNQQEDEDLDEEELQSVDVDGNGKPPLLILFPGLSEKESVNLGQTGSTSDITKLLVGQKADFSRMRSSRRLFSNDNKLSSVQEIVQEEQESTTSSLNSYRLVTTNSNKSITERHESQESIPDYSHRKMKIKRRRRMAEVRCIDCGSSSSLIKMLRKRPPSRPRQRGNATIVRKDSEIKPKSSHGSLGDDENENS</sequence>
<name>A0AAW1IVQ0_POPJA</name>
<reference evidence="2 3" key="1">
    <citation type="journal article" date="2024" name="BMC Genomics">
        <title>De novo assembly and annotation of Popillia japonica's genome with initial clues to its potential as an invasive pest.</title>
        <authorList>
            <person name="Cucini C."/>
            <person name="Boschi S."/>
            <person name="Funari R."/>
            <person name="Cardaioli E."/>
            <person name="Iannotti N."/>
            <person name="Marturano G."/>
            <person name="Paoli F."/>
            <person name="Bruttini M."/>
            <person name="Carapelli A."/>
            <person name="Frati F."/>
            <person name="Nardi F."/>
        </authorList>
    </citation>
    <scope>NUCLEOTIDE SEQUENCE [LARGE SCALE GENOMIC DNA]</scope>
    <source>
        <strain evidence="2">DMR45628</strain>
    </source>
</reference>
<feature type="region of interest" description="Disordered" evidence="1">
    <location>
        <begin position="213"/>
        <end position="257"/>
    </location>
</feature>
<feature type="region of interest" description="Disordered" evidence="1">
    <location>
        <begin position="1"/>
        <end position="34"/>
    </location>
</feature>
<evidence type="ECO:0000313" key="3">
    <source>
        <dbReference type="Proteomes" id="UP001458880"/>
    </source>
</evidence>
<feature type="region of interest" description="Disordered" evidence="1">
    <location>
        <begin position="168"/>
        <end position="194"/>
    </location>
</feature>
<accession>A0AAW1IVQ0</accession>
<protein>
    <submittedName>
        <fullName evidence="2">Uncharacterized protein</fullName>
    </submittedName>
</protein>
<feature type="compositionally biased region" description="Basic residues" evidence="1">
    <location>
        <begin position="16"/>
        <end position="29"/>
    </location>
</feature>
<evidence type="ECO:0000256" key="1">
    <source>
        <dbReference type="SAM" id="MobiDB-lite"/>
    </source>
</evidence>
<gene>
    <name evidence="2" type="ORF">QE152_g34003</name>
</gene>
<dbReference type="EMBL" id="JASPKY010000532">
    <property type="protein sequence ID" value="KAK9693744.1"/>
    <property type="molecule type" value="Genomic_DNA"/>
</dbReference>
<proteinExistence type="predicted"/>
<keyword evidence="3" id="KW-1185">Reference proteome</keyword>
<dbReference type="AlphaFoldDB" id="A0AAW1IVQ0"/>